<gene>
    <name evidence="3" type="ORF">C7212DRAFT_361718</name>
</gene>
<name>A0A317SW60_9PEZI</name>
<feature type="compositionally biased region" description="Low complexity" evidence="1">
    <location>
        <begin position="698"/>
        <end position="722"/>
    </location>
</feature>
<dbReference type="OrthoDB" id="2275718at2759"/>
<feature type="region of interest" description="Disordered" evidence="1">
    <location>
        <begin position="1030"/>
        <end position="1096"/>
    </location>
</feature>
<evidence type="ECO:0000313" key="3">
    <source>
        <dbReference type="EMBL" id="PWW78725.1"/>
    </source>
</evidence>
<accession>A0A317SW60</accession>
<protein>
    <recommendedName>
        <fullName evidence="2">LsmAD domain-containing protein</fullName>
    </recommendedName>
</protein>
<comment type="caution">
    <text evidence="3">The sequence shown here is derived from an EMBL/GenBank/DDBJ whole genome shotgun (WGS) entry which is preliminary data.</text>
</comment>
<feature type="region of interest" description="Disordered" evidence="1">
    <location>
        <begin position="1"/>
        <end position="108"/>
    </location>
</feature>
<keyword evidence="4" id="KW-1185">Reference proteome</keyword>
<feature type="region of interest" description="Disordered" evidence="1">
    <location>
        <begin position="555"/>
        <end position="580"/>
    </location>
</feature>
<feature type="region of interest" description="Disordered" evidence="1">
    <location>
        <begin position="205"/>
        <end position="266"/>
    </location>
</feature>
<dbReference type="PANTHER" id="PTHR12854">
    <property type="entry name" value="ATAXIN 2-RELATED"/>
    <property type="match status" value="1"/>
</dbReference>
<feature type="domain" description="LsmAD" evidence="2">
    <location>
        <begin position="275"/>
        <end position="350"/>
    </location>
</feature>
<feature type="compositionally biased region" description="Polar residues" evidence="1">
    <location>
        <begin position="592"/>
        <end position="619"/>
    </location>
</feature>
<reference evidence="3 4" key="1">
    <citation type="submission" date="2018-03" db="EMBL/GenBank/DDBJ databases">
        <title>Genomes of Pezizomycetes fungi and the evolution of truffles.</title>
        <authorList>
            <person name="Murat C."/>
            <person name="Payen T."/>
            <person name="Noel B."/>
            <person name="Kuo A."/>
            <person name="Martin F.M."/>
        </authorList>
    </citation>
    <scope>NUCLEOTIDE SEQUENCE [LARGE SCALE GENOMIC DNA]</scope>
    <source>
        <strain evidence="3">091103-1</strain>
    </source>
</reference>
<dbReference type="Proteomes" id="UP000246991">
    <property type="component" value="Unassembled WGS sequence"/>
</dbReference>
<feature type="compositionally biased region" description="Low complexity" evidence="1">
    <location>
        <begin position="401"/>
        <end position="410"/>
    </location>
</feature>
<evidence type="ECO:0000259" key="2">
    <source>
        <dbReference type="SMART" id="SM01272"/>
    </source>
</evidence>
<dbReference type="AlphaFoldDB" id="A0A317SW60"/>
<evidence type="ECO:0000313" key="4">
    <source>
        <dbReference type="Proteomes" id="UP000246991"/>
    </source>
</evidence>
<feature type="compositionally biased region" description="Gly residues" evidence="1">
    <location>
        <begin position="30"/>
        <end position="39"/>
    </location>
</feature>
<dbReference type="GO" id="GO:0010494">
    <property type="term" value="C:cytoplasmic stress granule"/>
    <property type="evidence" value="ECO:0007669"/>
    <property type="project" value="TreeGrafter"/>
</dbReference>
<evidence type="ECO:0000256" key="1">
    <source>
        <dbReference type="SAM" id="MobiDB-lite"/>
    </source>
</evidence>
<dbReference type="PANTHER" id="PTHR12854:SF7">
    <property type="entry name" value="ATAXIN-2 HOMOLOG"/>
    <property type="match status" value="1"/>
</dbReference>
<sequence>MATTATAPSAVTNGASSNAAGGRPQLKGSITGGSGGGGNSNRRPTQSPIDGSQRRNSAHKPWQTSNQQQKYNGTGNPVSASPTPSQSAAMKSRGANASSGGESDTHDKHMHDRTLYLLMNLVGRQVTITLRNGARFAGTLTGADTRSHDLGATMKWVRQVRTPLGDNSDERVEEGEYVGGGLEKAMVFEPKDLVDIFAEKIPLGEDETQSQSANQNGAPAGNFPTDADISGNLAPRERELRRWQPDEKTAELSLEESNQGSGQSWNQFEVNERLFGVTSDFNPDIYTTKVDRSHPLYQQREAIAEKIAREIESQGVGPNMNPHLAEERGVSWGDDSGKDEEDKYGAVQRTPVQAILPQIQQSNNRYKPPALRAPTALPTVPGAPHDPAIISSQLLRPETLQQNQQQQQQPSQPPQAPRPPLPQITLNQQPPNKGSEDVSAKPKEKKSLPDTTAPKRGLPASSPVDPAANSSDAPLPQEVTETFKRFVNSEKERYKKKKADLVQKDRASKLEELRKFSQNFVLKTEVPQDLVPILAKDKSKQAEIVEKAKKSVAKITSAPPTAAVQPPQTTRVPPPNSFAAKNPEEFQLTRQQLLQGFPPTQSRLSRGQQTQQSPLSTRLHQIAVDRRAGHQVSVRSPVPIPEHPHSVPTGPAVAANIPTAPKSTSPSSAAHLRNLSAKAPEFKPNPNAVSFTPTLGGPSTNATPSPTTSAHAHSSRAPSPSAFFGNKKVKTSQEKPLIADRFNPFKRMKIAAPAAQTPTDGPGKKIRGNSNDYIERAFVTPPTWPTTEQNKDKKWEQMFTKPEFSIATSIHSPQPPHVMPQPHHPQIPSHIPHINPPPHIAHQTHPHMPQHMGIPPPHYEPEQHIRQIPPSVMPSPSLHNATVAPYQQSPVAHPSQIGPMYPSHQQAQFTLPSGPGGAAYGYYSGGFRGAAGAGPMMVQGPQPIPYPAGQFIQHPHMYSPQQPHAYLQGAPPPPPPNSQGYPSPGRGAPMMMHQGSQQGTPAGPQMMQYTLQPGQAAPMYAGQGQQQIGMIRGQPHPHHQGGPPLSFYHGPPHFPPGGRGNGFGHPQQHQGGQHVPPPPPPQSQSQQAPPEGEDTK</sequence>
<feature type="compositionally biased region" description="Low complexity" evidence="1">
    <location>
        <begin position="658"/>
        <end position="670"/>
    </location>
</feature>
<dbReference type="Pfam" id="PF06741">
    <property type="entry name" value="LsmAD"/>
    <property type="match status" value="1"/>
</dbReference>
<dbReference type="InterPro" id="IPR025852">
    <property type="entry name" value="SM_dom_ATX"/>
</dbReference>
<dbReference type="SMART" id="SM01272">
    <property type="entry name" value="LsmAD"/>
    <property type="match status" value="1"/>
</dbReference>
<feature type="compositionally biased region" description="Polar residues" evidence="1">
    <location>
        <begin position="255"/>
        <end position="266"/>
    </location>
</feature>
<feature type="compositionally biased region" description="Polar residues" evidence="1">
    <location>
        <begin position="1"/>
        <end position="19"/>
    </location>
</feature>
<dbReference type="GO" id="GO:0034063">
    <property type="term" value="P:stress granule assembly"/>
    <property type="evidence" value="ECO:0007669"/>
    <property type="project" value="TreeGrafter"/>
</dbReference>
<feature type="compositionally biased region" description="Basic and acidic residues" evidence="1">
    <location>
        <begin position="434"/>
        <end position="448"/>
    </location>
</feature>
<feature type="compositionally biased region" description="Pro residues" evidence="1">
    <location>
        <begin position="411"/>
        <end position="422"/>
    </location>
</feature>
<proteinExistence type="predicted"/>
<feature type="compositionally biased region" description="Low complexity" evidence="1">
    <location>
        <begin position="556"/>
        <end position="571"/>
    </location>
</feature>
<feature type="region of interest" description="Disordered" evidence="1">
    <location>
        <begin position="314"/>
        <end position="481"/>
    </location>
</feature>
<dbReference type="Pfam" id="PF14438">
    <property type="entry name" value="SM-ATX"/>
    <property type="match status" value="1"/>
</dbReference>
<organism evidence="3 4">
    <name type="scientific">Tuber magnatum</name>
    <name type="common">white Piedmont truffle</name>
    <dbReference type="NCBI Taxonomy" id="42249"/>
    <lineage>
        <taxon>Eukaryota</taxon>
        <taxon>Fungi</taxon>
        <taxon>Dikarya</taxon>
        <taxon>Ascomycota</taxon>
        <taxon>Pezizomycotina</taxon>
        <taxon>Pezizomycetes</taxon>
        <taxon>Pezizales</taxon>
        <taxon>Tuberaceae</taxon>
        <taxon>Tuber</taxon>
    </lineage>
</organism>
<dbReference type="InterPro" id="IPR045117">
    <property type="entry name" value="ATXN2-like"/>
</dbReference>
<feature type="compositionally biased region" description="Low complexity" evidence="1">
    <location>
        <begin position="1064"/>
        <end position="1074"/>
    </location>
</feature>
<dbReference type="InterPro" id="IPR009604">
    <property type="entry name" value="LsmAD_domain"/>
</dbReference>
<dbReference type="STRING" id="42249.A0A317SW60"/>
<feature type="compositionally biased region" description="Polar residues" evidence="1">
    <location>
        <begin position="62"/>
        <end position="102"/>
    </location>
</feature>
<dbReference type="GO" id="GO:0003729">
    <property type="term" value="F:mRNA binding"/>
    <property type="evidence" value="ECO:0007669"/>
    <property type="project" value="TreeGrafter"/>
</dbReference>
<dbReference type="EMBL" id="PYWC01000013">
    <property type="protein sequence ID" value="PWW78725.1"/>
    <property type="molecule type" value="Genomic_DNA"/>
</dbReference>
<feature type="compositionally biased region" description="Basic and acidic residues" evidence="1">
    <location>
        <begin position="235"/>
        <end position="250"/>
    </location>
</feature>
<feature type="compositionally biased region" description="Low complexity" evidence="1">
    <location>
        <begin position="368"/>
        <end position="380"/>
    </location>
</feature>
<feature type="region of interest" description="Disordered" evidence="1">
    <location>
        <begin position="592"/>
        <end position="733"/>
    </location>
</feature>
<feature type="compositionally biased region" description="Low complexity" evidence="1">
    <location>
        <begin position="1030"/>
        <end position="1051"/>
    </location>
</feature>
<feature type="region of interest" description="Disordered" evidence="1">
    <location>
        <begin position="960"/>
        <end position="1003"/>
    </location>
</feature>